<reference evidence="2" key="1">
    <citation type="submission" date="2020-07" db="EMBL/GenBank/DDBJ databases">
        <title>Multicomponent nature underlies the extraordinary mechanical properties of spider dragline silk.</title>
        <authorList>
            <person name="Kono N."/>
            <person name="Nakamura H."/>
            <person name="Mori M."/>
            <person name="Yoshida Y."/>
            <person name="Ohtoshi R."/>
            <person name="Malay A.D."/>
            <person name="Moran D.A.P."/>
            <person name="Tomita M."/>
            <person name="Numata K."/>
            <person name="Arakawa K."/>
        </authorList>
    </citation>
    <scope>NUCLEOTIDE SEQUENCE</scope>
</reference>
<dbReference type="EMBL" id="BMAO01036365">
    <property type="protein sequence ID" value="GFR10062.1"/>
    <property type="molecule type" value="Genomic_DNA"/>
</dbReference>
<protein>
    <submittedName>
        <fullName evidence="2">Uncharacterized protein</fullName>
    </submittedName>
</protein>
<dbReference type="Proteomes" id="UP000887116">
    <property type="component" value="Unassembled WGS sequence"/>
</dbReference>
<organism evidence="2 3">
    <name type="scientific">Trichonephila clavata</name>
    <name type="common">Joro spider</name>
    <name type="synonym">Nephila clavata</name>
    <dbReference type="NCBI Taxonomy" id="2740835"/>
    <lineage>
        <taxon>Eukaryota</taxon>
        <taxon>Metazoa</taxon>
        <taxon>Ecdysozoa</taxon>
        <taxon>Arthropoda</taxon>
        <taxon>Chelicerata</taxon>
        <taxon>Arachnida</taxon>
        <taxon>Araneae</taxon>
        <taxon>Araneomorphae</taxon>
        <taxon>Entelegynae</taxon>
        <taxon>Araneoidea</taxon>
        <taxon>Nephilidae</taxon>
        <taxon>Trichonephila</taxon>
    </lineage>
</organism>
<accession>A0A8X6LIY3</accession>
<keyword evidence="1" id="KW-1133">Transmembrane helix</keyword>
<keyword evidence="3" id="KW-1185">Reference proteome</keyword>
<dbReference type="AlphaFoldDB" id="A0A8X6LIY3"/>
<feature type="transmembrane region" description="Helical" evidence="1">
    <location>
        <begin position="153"/>
        <end position="172"/>
    </location>
</feature>
<gene>
    <name evidence="2" type="primary">AVEN_6371_1</name>
    <name evidence="2" type="ORF">TNCT_534451</name>
</gene>
<name>A0A8X6LIY3_TRICU</name>
<dbReference type="OrthoDB" id="6426958at2759"/>
<evidence type="ECO:0000256" key="1">
    <source>
        <dbReference type="SAM" id="Phobius"/>
    </source>
</evidence>
<keyword evidence="1" id="KW-0472">Membrane</keyword>
<proteinExistence type="predicted"/>
<comment type="caution">
    <text evidence="2">The sequence shown here is derived from an EMBL/GenBank/DDBJ whole genome shotgun (WGS) entry which is preliminary data.</text>
</comment>
<keyword evidence="1" id="KW-0812">Transmembrane</keyword>
<evidence type="ECO:0000313" key="3">
    <source>
        <dbReference type="Proteomes" id="UP000887116"/>
    </source>
</evidence>
<feature type="transmembrane region" description="Helical" evidence="1">
    <location>
        <begin position="46"/>
        <end position="66"/>
    </location>
</feature>
<sequence length="185" mass="21012">MCICIQDIMDRLLNNFNSACLLEEIYNLLYTYDDIAKWMCAMDGEFSFLAFVTIVSSMTGLFWRGYSFAFHSNASREGVLVMICSTMLYLSFQLQIMISASTTNELSRKIRSIVKNVALQISSKCQTLGLILRRNSYQHFTLTLWKIYAVDKALIISTLGTLLTYGMLLGTLGKALNFEKMVPVK</sequence>
<feature type="transmembrane region" description="Helical" evidence="1">
    <location>
        <begin position="78"/>
        <end position="98"/>
    </location>
</feature>
<evidence type="ECO:0000313" key="2">
    <source>
        <dbReference type="EMBL" id="GFR10062.1"/>
    </source>
</evidence>